<dbReference type="Pfam" id="PF06182">
    <property type="entry name" value="ABC2_membrane_6"/>
    <property type="match status" value="1"/>
</dbReference>
<dbReference type="RefSeq" id="WP_103225552.1">
    <property type="nucleotide sequence ID" value="NZ_PPCN01000021.1"/>
</dbReference>
<gene>
    <name evidence="2" type="ORF">CLV41_12119</name>
</gene>
<keyword evidence="1" id="KW-1133">Transmembrane helix</keyword>
<dbReference type="InterPro" id="IPR010390">
    <property type="entry name" value="ABC-2_transporter-like"/>
</dbReference>
<keyword evidence="1" id="KW-0472">Membrane</keyword>
<sequence length="264" mass="29954">MFLNIVTLSFKVNIAYRFDFITGIISEIVRAVARIAIWAAVYETNILISSAAPSFSQMTTHLIISGTLVTRWEFQGLIRSIDQSVKSGDLSINLLHPIDYPIYLFAREVGNYIYSVAIVALPAVLILSFWFDFDWPDKFSYGLLFVAFWFVGFTIFFLIACLFGLLTIWLMTAFAIEWLLEALMPILAGILVPLWLLPEPLATLARILPFAWIGYYPSQIYLGRIELGVAWILLVGGVLWVGLLVCWISFLWHRATKQFTVHGG</sequence>
<evidence type="ECO:0000313" key="2">
    <source>
        <dbReference type="EMBL" id="POF27793.1"/>
    </source>
</evidence>
<evidence type="ECO:0000313" key="3">
    <source>
        <dbReference type="Proteomes" id="UP000236959"/>
    </source>
</evidence>
<keyword evidence="1" id="KW-0812">Transmembrane</keyword>
<feature type="transmembrane region" description="Helical" evidence="1">
    <location>
        <begin position="229"/>
        <end position="252"/>
    </location>
</feature>
<dbReference type="PANTHER" id="PTHR36832:SF1">
    <property type="entry name" value="SLR1174 PROTEIN"/>
    <property type="match status" value="1"/>
</dbReference>
<evidence type="ECO:0000256" key="1">
    <source>
        <dbReference type="SAM" id="Phobius"/>
    </source>
</evidence>
<accession>A0A2S3UJP2</accession>
<reference evidence="2 3" key="1">
    <citation type="submission" date="2018-01" db="EMBL/GenBank/DDBJ databases">
        <title>Genomic Encyclopedia of Archaeal and Bacterial Type Strains, Phase II (KMG-II): from individual species to whole genera.</title>
        <authorList>
            <person name="Goeker M."/>
        </authorList>
    </citation>
    <scope>NUCLEOTIDE SEQUENCE [LARGE SCALE GENOMIC DNA]</scope>
    <source>
        <strain evidence="2 3">DSM 17023</strain>
    </source>
</reference>
<comment type="caution">
    <text evidence="2">The sequence shown here is derived from an EMBL/GenBank/DDBJ whole genome shotgun (WGS) entry which is preliminary data.</text>
</comment>
<feature type="transmembrane region" description="Helical" evidence="1">
    <location>
        <begin position="112"/>
        <end position="131"/>
    </location>
</feature>
<dbReference type="PANTHER" id="PTHR36832">
    <property type="entry name" value="SLR1174 PROTEIN-RELATED"/>
    <property type="match status" value="1"/>
</dbReference>
<proteinExistence type="predicted"/>
<dbReference type="Proteomes" id="UP000236959">
    <property type="component" value="Unassembled WGS sequence"/>
</dbReference>
<feature type="transmembrane region" description="Helical" evidence="1">
    <location>
        <begin position="178"/>
        <end position="197"/>
    </location>
</feature>
<feature type="transmembrane region" description="Helical" evidence="1">
    <location>
        <begin position="143"/>
        <end position="171"/>
    </location>
</feature>
<organism evidence="2 3">
    <name type="scientific">Roseibium marinum</name>
    <dbReference type="NCBI Taxonomy" id="281252"/>
    <lineage>
        <taxon>Bacteria</taxon>
        <taxon>Pseudomonadati</taxon>
        <taxon>Pseudomonadota</taxon>
        <taxon>Alphaproteobacteria</taxon>
        <taxon>Hyphomicrobiales</taxon>
        <taxon>Stappiaceae</taxon>
        <taxon>Roseibium</taxon>
    </lineage>
</organism>
<name>A0A2S3UJP2_9HYPH</name>
<keyword evidence="3" id="KW-1185">Reference proteome</keyword>
<dbReference type="EMBL" id="PPCN01000021">
    <property type="protein sequence ID" value="POF27793.1"/>
    <property type="molecule type" value="Genomic_DNA"/>
</dbReference>
<dbReference type="OrthoDB" id="8582979at2"/>
<protein>
    <submittedName>
        <fullName evidence="2">ABC-2 type transport system permease protein</fullName>
    </submittedName>
</protein>
<dbReference type="AlphaFoldDB" id="A0A2S3UJP2"/>